<dbReference type="EMBL" id="JACCBI010000001">
    <property type="protein sequence ID" value="NYD66681.1"/>
    <property type="molecule type" value="Genomic_DNA"/>
</dbReference>
<evidence type="ECO:0000256" key="1">
    <source>
        <dbReference type="SAM" id="MobiDB-lite"/>
    </source>
</evidence>
<feature type="transmembrane region" description="Helical" evidence="2">
    <location>
        <begin position="6"/>
        <end position="23"/>
    </location>
</feature>
<keyword evidence="5" id="KW-1185">Reference proteome</keyword>
<dbReference type="OrthoDB" id="3261168at2"/>
<evidence type="ECO:0000313" key="3">
    <source>
        <dbReference type="EMBL" id="NYD66681.1"/>
    </source>
</evidence>
<evidence type="ECO:0000256" key="2">
    <source>
        <dbReference type="SAM" id="Phobius"/>
    </source>
</evidence>
<feature type="transmembrane region" description="Helical" evidence="2">
    <location>
        <begin position="62"/>
        <end position="80"/>
    </location>
</feature>
<dbReference type="EMBL" id="SDPM01000002">
    <property type="protein sequence ID" value="RXZ87345.1"/>
    <property type="molecule type" value="Genomic_DNA"/>
</dbReference>
<evidence type="ECO:0000313" key="6">
    <source>
        <dbReference type="Proteomes" id="UP000581087"/>
    </source>
</evidence>
<protein>
    <submittedName>
        <fullName evidence="4">DUF2304 domain-containing protein</fullName>
    </submittedName>
</protein>
<keyword evidence="2" id="KW-1133">Transmembrane helix</keyword>
<feature type="transmembrane region" description="Helical" evidence="2">
    <location>
        <begin position="30"/>
        <end position="50"/>
    </location>
</feature>
<organism evidence="4 5">
    <name type="scientific">Agromyces atrinae</name>
    <dbReference type="NCBI Taxonomy" id="592376"/>
    <lineage>
        <taxon>Bacteria</taxon>
        <taxon>Bacillati</taxon>
        <taxon>Actinomycetota</taxon>
        <taxon>Actinomycetes</taxon>
        <taxon>Micrococcales</taxon>
        <taxon>Microbacteriaceae</taxon>
        <taxon>Agromyces</taxon>
    </lineage>
</organism>
<evidence type="ECO:0000313" key="4">
    <source>
        <dbReference type="EMBL" id="RXZ87345.1"/>
    </source>
</evidence>
<comment type="caution">
    <text evidence="4">The sequence shown here is derived from an EMBL/GenBank/DDBJ whole genome shotgun (WGS) entry which is preliminary data.</text>
</comment>
<feature type="compositionally biased region" description="Basic and acidic residues" evidence="1">
    <location>
        <begin position="113"/>
        <end position="127"/>
    </location>
</feature>
<gene>
    <name evidence="3" type="ORF">BJ972_001200</name>
    <name evidence="4" type="ORF">ESP50_05340</name>
</gene>
<name>A0A4Q2M5E6_9MICO</name>
<dbReference type="Proteomes" id="UP000581087">
    <property type="component" value="Unassembled WGS sequence"/>
</dbReference>
<feature type="region of interest" description="Disordered" evidence="1">
    <location>
        <begin position="113"/>
        <end position="137"/>
    </location>
</feature>
<sequence length="137" mass="15159">MIVAFGIILAAVILIFVIWMLLARRLREKYAALWLIIGLAVLVLGLWPQLLLALTDFLGVQVPANLLFSAAIVLLLAVALHHSWELSQAEDEIRRSAEESAIARAEIQRLSERLDALEGRSTDDGRNEPPTARPDAL</sequence>
<evidence type="ECO:0000313" key="5">
    <source>
        <dbReference type="Proteomes" id="UP000292686"/>
    </source>
</evidence>
<accession>A0A4Q2M5E6</accession>
<dbReference type="InterPro" id="IPR019277">
    <property type="entry name" value="DUF2304"/>
</dbReference>
<proteinExistence type="predicted"/>
<keyword evidence="2" id="KW-0472">Membrane</keyword>
<reference evidence="4 5" key="1">
    <citation type="submission" date="2019-01" db="EMBL/GenBank/DDBJ databases">
        <title>Agromyces.</title>
        <authorList>
            <person name="Li J."/>
        </authorList>
    </citation>
    <scope>NUCLEOTIDE SEQUENCE [LARGE SCALE GENOMIC DNA]</scope>
    <source>
        <strain evidence="4 5">DSM 23870</strain>
    </source>
</reference>
<dbReference type="AlphaFoldDB" id="A0A4Q2M5E6"/>
<dbReference type="Proteomes" id="UP000292686">
    <property type="component" value="Unassembled WGS sequence"/>
</dbReference>
<keyword evidence="2" id="KW-0812">Transmembrane</keyword>
<reference evidence="3 6" key="2">
    <citation type="submission" date="2020-07" db="EMBL/GenBank/DDBJ databases">
        <title>Sequencing the genomes of 1000 actinobacteria strains.</title>
        <authorList>
            <person name="Klenk H.-P."/>
        </authorList>
    </citation>
    <scope>NUCLEOTIDE SEQUENCE [LARGE SCALE GENOMIC DNA]</scope>
    <source>
        <strain evidence="3 6">DSM 23870</strain>
    </source>
</reference>
<dbReference type="Pfam" id="PF10066">
    <property type="entry name" value="DUF2304"/>
    <property type="match status" value="1"/>
</dbReference>
<dbReference type="RefSeq" id="WP_129172919.1">
    <property type="nucleotide sequence ID" value="NZ_JACCBI010000001.1"/>
</dbReference>